<evidence type="ECO:0000256" key="1">
    <source>
        <dbReference type="ARBA" id="ARBA00004141"/>
    </source>
</evidence>
<evidence type="ECO:0000256" key="3">
    <source>
        <dbReference type="ARBA" id="ARBA00022692"/>
    </source>
</evidence>
<dbReference type="InterPro" id="IPR050360">
    <property type="entry name" value="MFS_Sugar_Transporters"/>
</dbReference>
<reference evidence="8" key="1">
    <citation type="submission" date="2022-11" db="EMBL/GenBank/DDBJ databases">
        <authorList>
            <person name="Scott C."/>
            <person name="Bruce N."/>
        </authorList>
    </citation>
    <scope>NUCLEOTIDE SEQUENCE</scope>
</reference>
<comment type="caution">
    <text evidence="8">The sequence shown here is derived from an EMBL/GenBank/DDBJ whole genome shotgun (WGS) entry which is preliminary data.</text>
</comment>
<proteinExistence type="inferred from homology"/>
<evidence type="ECO:0000256" key="2">
    <source>
        <dbReference type="ARBA" id="ARBA00010992"/>
    </source>
</evidence>
<evidence type="ECO:0000313" key="8">
    <source>
        <dbReference type="EMBL" id="CAI4217651.1"/>
    </source>
</evidence>
<feature type="transmembrane region" description="Helical" evidence="6">
    <location>
        <begin position="204"/>
        <end position="223"/>
    </location>
</feature>
<dbReference type="PANTHER" id="PTHR48022">
    <property type="entry name" value="PLASTIDIC GLUCOSE TRANSPORTER 4"/>
    <property type="match status" value="1"/>
</dbReference>
<dbReference type="GO" id="GO:0005351">
    <property type="term" value="F:carbohydrate:proton symporter activity"/>
    <property type="evidence" value="ECO:0007669"/>
    <property type="project" value="TreeGrafter"/>
</dbReference>
<feature type="transmembrane region" description="Helical" evidence="6">
    <location>
        <begin position="422"/>
        <end position="447"/>
    </location>
</feature>
<dbReference type="PROSITE" id="PS00217">
    <property type="entry name" value="SUGAR_TRANSPORT_2"/>
    <property type="match status" value="1"/>
</dbReference>
<gene>
    <name evidence="8" type="ORF">PPNO1_LOCUS7256</name>
</gene>
<evidence type="ECO:0000256" key="5">
    <source>
        <dbReference type="ARBA" id="ARBA00023136"/>
    </source>
</evidence>
<feature type="transmembrane region" description="Helical" evidence="6">
    <location>
        <begin position="293"/>
        <end position="315"/>
    </location>
</feature>
<keyword evidence="4 6" id="KW-1133">Transmembrane helix</keyword>
<organism evidence="8 9">
    <name type="scientific">Parascedosporium putredinis</name>
    <dbReference type="NCBI Taxonomy" id="1442378"/>
    <lineage>
        <taxon>Eukaryota</taxon>
        <taxon>Fungi</taxon>
        <taxon>Dikarya</taxon>
        <taxon>Ascomycota</taxon>
        <taxon>Pezizomycotina</taxon>
        <taxon>Sordariomycetes</taxon>
        <taxon>Hypocreomycetidae</taxon>
        <taxon>Microascales</taxon>
        <taxon>Microascaceae</taxon>
        <taxon>Parascedosporium</taxon>
    </lineage>
</organism>
<dbReference type="GO" id="GO:0016020">
    <property type="term" value="C:membrane"/>
    <property type="evidence" value="ECO:0007669"/>
    <property type="project" value="UniProtKB-SubCell"/>
</dbReference>
<comment type="subcellular location">
    <subcellularLocation>
        <location evidence="1">Membrane</location>
        <topology evidence="1">Multi-pass membrane protein</topology>
    </subcellularLocation>
</comment>
<evidence type="ECO:0000256" key="4">
    <source>
        <dbReference type="ARBA" id="ARBA00022989"/>
    </source>
</evidence>
<feature type="transmembrane region" description="Helical" evidence="6">
    <location>
        <begin position="327"/>
        <end position="348"/>
    </location>
</feature>
<feature type="transmembrane region" description="Helical" evidence="6">
    <location>
        <begin position="27"/>
        <end position="45"/>
    </location>
</feature>
<feature type="transmembrane region" description="Helical" evidence="6">
    <location>
        <begin position="170"/>
        <end position="192"/>
    </location>
</feature>
<feature type="transmembrane region" description="Helical" evidence="6">
    <location>
        <begin position="85"/>
        <end position="105"/>
    </location>
</feature>
<evidence type="ECO:0000259" key="7">
    <source>
        <dbReference type="PROSITE" id="PS50850"/>
    </source>
</evidence>
<dbReference type="Pfam" id="PF00083">
    <property type="entry name" value="Sugar_tr"/>
    <property type="match status" value="1"/>
</dbReference>
<dbReference type="AlphaFoldDB" id="A0A9P1H8W0"/>
<dbReference type="Gene3D" id="1.20.1250.20">
    <property type="entry name" value="MFS general substrate transporter like domains"/>
    <property type="match status" value="1"/>
</dbReference>
<evidence type="ECO:0000313" key="9">
    <source>
        <dbReference type="Proteomes" id="UP000838763"/>
    </source>
</evidence>
<dbReference type="Proteomes" id="UP000838763">
    <property type="component" value="Unassembled WGS sequence"/>
</dbReference>
<evidence type="ECO:0000256" key="6">
    <source>
        <dbReference type="SAM" id="Phobius"/>
    </source>
</evidence>
<feature type="transmembrane region" description="Helical" evidence="6">
    <location>
        <begin position="459"/>
        <end position="477"/>
    </location>
</feature>
<dbReference type="InterPro" id="IPR036259">
    <property type="entry name" value="MFS_trans_sf"/>
</dbReference>
<dbReference type="PANTHER" id="PTHR48022:SF10">
    <property type="entry name" value="MAJOR FACILITATOR SUPERFAMILY (MFS) PROFILE DOMAIN-CONTAINING PROTEIN"/>
    <property type="match status" value="1"/>
</dbReference>
<feature type="transmembrane region" description="Helical" evidence="6">
    <location>
        <begin position="112"/>
        <end position="129"/>
    </location>
</feature>
<name>A0A9P1H8W0_9PEZI</name>
<dbReference type="OrthoDB" id="6612291at2759"/>
<feature type="domain" description="Major facilitator superfamily (MFS) profile" evidence="7">
    <location>
        <begin position="36"/>
        <end position="481"/>
    </location>
</feature>
<feature type="transmembrane region" description="Helical" evidence="6">
    <location>
        <begin position="387"/>
        <end position="410"/>
    </location>
</feature>
<protein>
    <recommendedName>
        <fullName evidence="7">Major facilitator superfamily (MFS) profile domain-containing protein</fullName>
    </recommendedName>
</protein>
<dbReference type="InterPro" id="IPR005828">
    <property type="entry name" value="MFS_sugar_transport-like"/>
</dbReference>
<dbReference type="EMBL" id="CALLCH030000016">
    <property type="protein sequence ID" value="CAI4217651.1"/>
    <property type="molecule type" value="Genomic_DNA"/>
</dbReference>
<keyword evidence="5 6" id="KW-0472">Membrane</keyword>
<keyword evidence="3 6" id="KW-0812">Transmembrane</keyword>
<dbReference type="FunFam" id="1.20.1250.20:FF:000078">
    <property type="entry name" value="MFS maltose transporter, putative"/>
    <property type="match status" value="1"/>
</dbReference>
<sequence length="541" mass="60442">MAKSQVHEPEAGEVQEWREEGVRNTSLLANWRIILVTLYVGMSLFEYGYDKGAIAGFQAMNGFLMVFGYQTDEGAWAIAPGPQRIISSFVTLGAFVGALITGPIGAWLSRRYSIMMACTFLIVAIAIMAETTSFGALYFSRLLCGLANGILMNFALVYLQECTPPYLRGLCFGVATFWITLGSTIGMVVNNFTEHMHSRMAYQIPLYVCFPIPALLVLTMPFLPESPRWLLHRNRPEEALKSLRFFRKGAYDEVAVLQEFEEMKLVAAREAETDKDWRLMLELFRGTNLRRTIVSVGVTSANAGVGAMFILSFGTYFLKVAKVGDPFMWTIVSNSMGLFGLILSWFAIERLGRRRLIIASCLICSFSMLLIAAAYTSPSLSTHQAGTALIVGMSLYLFGFNFGLEPYAFLTSGELPAQNLRAYTLGLSVAVSFVLAWACTFTAPYFINPAEMNWGAKYSWIWFVSGLISTVFIYFLLPDVKGRSLEEIDEMFRNKVSRRGFKTYVCAEMEQARSQGAVIALGKEKDHQEDQPVETHVENAK</sequence>
<keyword evidence="9" id="KW-1185">Reference proteome</keyword>
<feature type="transmembrane region" description="Helical" evidence="6">
    <location>
        <begin position="355"/>
        <end position="375"/>
    </location>
</feature>
<dbReference type="PROSITE" id="PS50850">
    <property type="entry name" value="MFS"/>
    <property type="match status" value="1"/>
</dbReference>
<comment type="similarity">
    <text evidence="2">Belongs to the major facilitator superfamily. Sugar transporter (TC 2.A.1.1) family.</text>
</comment>
<accession>A0A9P1H8W0</accession>
<feature type="transmembrane region" description="Helical" evidence="6">
    <location>
        <begin position="135"/>
        <end position="158"/>
    </location>
</feature>
<dbReference type="SUPFAM" id="SSF103473">
    <property type="entry name" value="MFS general substrate transporter"/>
    <property type="match status" value="1"/>
</dbReference>
<dbReference type="InterPro" id="IPR020846">
    <property type="entry name" value="MFS_dom"/>
</dbReference>
<dbReference type="InterPro" id="IPR005829">
    <property type="entry name" value="Sugar_transporter_CS"/>
</dbReference>